<dbReference type="Proteomes" id="UP000323012">
    <property type="component" value="Unassembled WGS sequence"/>
</dbReference>
<accession>A0AB74N4R9</accession>
<dbReference type="GO" id="GO:0016787">
    <property type="term" value="F:hydrolase activity"/>
    <property type="evidence" value="ECO:0007669"/>
    <property type="project" value="UniProtKB-KW"/>
</dbReference>
<gene>
    <name evidence="1" type="ORF">CQR80_04135</name>
    <name evidence="2" type="ORF">FXB79_06780</name>
</gene>
<comment type="caution">
    <text evidence="2">The sequence shown here is derived from an EMBL/GenBank/DDBJ whole genome shotgun (WGS) entry which is preliminary data.</text>
</comment>
<dbReference type="AlphaFoldDB" id="A0AB74N4R9"/>
<reference evidence="1 3" key="1">
    <citation type="submission" date="2017-10" db="EMBL/GenBank/DDBJ databases">
        <title>Draft genome sequences of Aggregatibacter actinomycetemcomitans strains 310a and 310b.</title>
        <authorList>
            <person name="May A.C."/>
            <person name="Ohta H."/>
            <person name="Maeda H."/>
            <person name="Kokeguchi S."/>
            <person name="Cugini C."/>
        </authorList>
    </citation>
    <scope>NUCLEOTIDE SEQUENCE [LARGE SCALE GENOMIC DNA]</scope>
    <source>
        <strain evidence="1 3">310b</strain>
    </source>
</reference>
<evidence type="ECO:0000313" key="1">
    <source>
        <dbReference type="EMBL" id="PHO20950.1"/>
    </source>
</evidence>
<dbReference type="RefSeq" id="WP_005538841.1">
    <property type="nucleotide sequence ID" value="NZ_JALDMT010000001.1"/>
</dbReference>
<organism evidence="2 4">
    <name type="scientific">Aggregatibacter actinomycetemcomitans</name>
    <name type="common">Actinobacillus actinomycetemcomitans</name>
    <name type="synonym">Haemophilus actinomycetemcomitans</name>
    <dbReference type="NCBI Taxonomy" id="714"/>
    <lineage>
        <taxon>Bacteria</taxon>
        <taxon>Pseudomonadati</taxon>
        <taxon>Pseudomonadota</taxon>
        <taxon>Gammaproteobacteria</taxon>
        <taxon>Pasteurellales</taxon>
        <taxon>Pasteurellaceae</taxon>
        <taxon>Aggregatibacter</taxon>
    </lineage>
</organism>
<evidence type="ECO:0000313" key="3">
    <source>
        <dbReference type="Proteomes" id="UP000226080"/>
    </source>
</evidence>
<keyword evidence="2" id="KW-0378">Hydrolase</keyword>
<dbReference type="EMBL" id="VSED01000016">
    <property type="protein sequence ID" value="TYA38814.1"/>
    <property type="molecule type" value="Genomic_DNA"/>
</dbReference>
<sequence length="78" mass="9091">MDDSHVTHGILFPGVNVFKDETHEVSIFQHKIAEYLNPESELSIKDKESLKPVFKAILEELIWVIQKREMAQDLKEEV</sequence>
<name>A0AB74N4R9_AGGAC</name>
<evidence type="ECO:0000313" key="2">
    <source>
        <dbReference type="EMBL" id="TYA38814.1"/>
    </source>
</evidence>
<keyword evidence="3" id="KW-1185">Reference proteome</keyword>
<protein>
    <submittedName>
        <fullName evidence="2">Glycoside hydrolase family 19</fullName>
    </submittedName>
</protein>
<evidence type="ECO:0000313" key="4">
    <source>
        <dbReference type="Proteomes" id="UP000323012"/>
    </source>
</evidence>
<proteinExistence type="predicted"/>
<reference evidence="2 4" key="2">
    <citation type="submission" date="2019-08" db="EMBL/GenBank/DDBJ databases">
        <title>Whole genome sequencing of Aggregatibacter actinomycetemcomitans cultured from blood stream infections in Denmark reveals a novel phylogenetic lineage expressing serotype a membrane O polysaccharide.</title>
        <authorList>
            <person name="Nedergaard S."/>
            <person name="Kobel C.M."/>
            <person name="Nielsen M.B."/>
            <person name="Moeller R.T."/>
            <person name="Jensen A.B."/>
            <person name="Noerskov-Lauritsen N."/>
        </authorList>
    </citation>
    <scope>NUCLEOTIDE SEQUENCE [LARGE SCALE GENOMIC DNA]</scope>
    <source>
        <strain evidence="2 4">PN_563</strain>
    </source>
</reference>
<dbReference type="EMBL" id="PCGW01000006">
    <property type="protein sequence ID" value="PHO20950.1"/>
    <property type="molecule type" value="Genomic_DNA"/>
</dbReference>
<dbReference type="Proteomes" id="UP000226080">
    <property type="component" value="Unassembled WGS sequence"/>
</dbReference>